<evidence type="ECO:0000256" key="1">
    <source>
        <dbReference type="ARBA" id="ARBA00009651"/>
    </source>
</evidence>
<evidence type="ECO:0000256" key="3">
    <source>
        <dbReference type="ARBA" id="ARBA00034460"/>
    </source>
</evidence>
<evidence type="ECO:0000313" key="5">
    <source>
        <dbReference type="EMBL" id="KAH0630374.1"/>
    </source>
</evidence>
<dbReference type="Pfam" id="PF00622">
    <property type="entry name" value="SPRY"/>
    <property type="match status" value="1"/>
</dbReference>
<dbReference type="InterPro" id="IPR013320">
    <property type="entry name" value="ConA-like_dom_sf"/>
</dbReference>
<feature type="non-terminal residue" evidence="5">
    <location>
        <position position="1"/>
    </location>
</feature>
<reference evidence="5 6" key="1">
    <citation type="journal article" date="2022" name="Gigascience">
        <title>A chromosome-level genome assembly and annotation of the desert horned lizard, Phrynosoma platyrhinos, provides insight into chromosomal rearrangements among reptiles.</title>
        <authorList>
            <person name="Koochekian N."/>
            <person name="Ascanio A."/>
            <person name="Farleigh K."/>
            <person name="Card D.C."/>
            <person name="Schield D.R."/>
            <person name="Castoe T.A."/>
            <person name="Jezkova T."/>
        </authorList>
    </citation>
    <scope>NUCLEOTIDE SEQUENCE [LARGE SCALE GENOMIC DNA]</scope>
    <source>
        <strain evidence="5">NK-2021</strain>
    </source>
</reference>
<dbReference type="InterPro" id="IPR001870">
    <property type="entry name" value="B30.2/SPRY"/>
</dbReference>
<evidence type="ECO:0000259" key="4">
    <source>
        <dbReference type="PROSITE" id="PS50188"/>
    </source>
</evidence>
<dbReference type="SUPFAM" id="SSF49899">
    <property type="entry name" value="Concanavalin A-like lectins/glucanases"/>
    <property type="match status" value="1"/>
</dbReference>
<organism evidence="5 6">
    <name type="scientific">Phrynosoma platyrhinos</name>
    <name type="common">Desert horned lizard</name>
    <dbReference type="NCBI Taxonomy" id="52577"/>
    <lineage>
        <taxon>Eukaryota</taxon>
        <taxon>Metazoa</taxon>
        <taxon>Chordata</taxon>
        <taxon>Craniata</taxon>
        <taxon>Vertebrata</taxon>
        <taxon>Euteleostomi</taxon>
        <taxon>Lepidosauria</taxon>
        <taxon>Squamata</taxon>
        <taxon>Bifurcata</taxon>
        <taxon>Unidentata</taxon>
        <taxon>Episquamata</taxon>
        <taxon>Toxicofera</taxon>
        <taxon>Iguania</taxon>
        <taxon>Phrynosomatidae</taxon>
        <taxon>Phrynosomatinae</taxon>
        <taxon>Phrynosoma</taxon>
    </lineage>
</organism>
<keyword evidence="2" id="KW-0528">Neurotoxin</keyword>
<comment type="function">
    <text evidence="3">Neurotoxin that produces dose-dependent hypolocomotion and hyperalgesia in mice. May directly act on the central nervous system, as it is 6500-fold more potent when administered intracerebroventricularly than intraperitoneal.</text>
</comment>
<comment type="similarity">
    <text evidence="1">Belongs to the ohanin/vespryn family.</text>
</comment>
<dbReference type="Gene3D" id="2.60.120.920">
    <property type="match status" value="1"/>
</dbReference>
<dbReference type="Pfam" id="PF13765">
    <property type="entry name" value="PRY"/>
    <property type="match status" value="1"/>
</dbReference>
<keyword evidence="6" id="KW-1185">Reference proteome</keyword>
<accession>A0ABQ7TKP0</accession>
<protein>
    <recommendedName>
        <fullName evidence="4">B30.2/SPRY domain-containing protein</fullName>
    </recommendedName>
</protein>
<feature type="domain" description="B30.2/SPRY" evidence="4">
    <location>
        <begin position="117"/>
        <end position="310"/>
    </location>
</feature>
<keyword evidence="2" id="KW-0800">Toxin</keyword>
<evidence type="ECO:0000256" key="2">
    <source>
        <dbReference type="ARBA" id="ARBA00022699"/>
    </source>
</evidence>
<sequence length="401" mass="47023">FNNFFAQKKEFQMELKTWKQKREKFHALKVAEEKRCWKSLERLGEEGKEIMYEFEQLHHFLEVQEDLLLVRLEQLEKDVMMEKRTITSRLSEEISNFSDLITILLLDFFSPALLSTELESTSLLKEDLQVPKGRTRLFKLPYAELKKRGRKADQKSVKLGDMWQDLPDNPERFDPYPCVLGCEGLMSGRHYWEVEVGSGRYWAVGFAKESVKRKGEIVPSPEEQIWALQQYGDQLEALTCPVTILSSLSSLRRVRIFLDYEEDREDVKFKREKIVLEFQQLHLFLEKQEGHLLAQLDELEKEMAKEQEETGKRLDHTFSLLSSLISDLEKECQRPTGEFLLNLKETFTRCEKTTLPLPVERLPNLEKNLSAISQKSVALTENLRKFKGMKDSKLVVFCVCK</sequence>
<dbReference type="EMBL" id="JAIPUX010000439">
    <property type="protein sequence ID" value="KAH0630374.1"/>
    <property type="molecule type" value="Genomic_DNA"/>
</dbReference>
<dbReference type="InterPro" id="IPR006574">
    <property type="entry name" value="PRY"/>
</dbReference>
<proteinExistence type="inferred from homology"/>
<comment type="caution">
    <text evidence="5">The sequence shown here is derived from an EMBL/GenBank/DDBJ whole genome shotgun (WGS) entry which is preliminary data.</text>
</comment>
<dbReference type="SMART" id="SM00589">
    <property type="entry name" value="PRY"/>
    <property type="match status" value="1"/>
</dbReference>
<dbReference type="InterPro" id="IPR043136">
    <property type="entry name" value="B30.2/SPRY_sf"/>
</dbReference>
<name>A0ABQ7TKP0_PHRPL</name>
<dbReference type="InterPro" id="IPR003877">
    <property type="entry name" value="SPRY_dom"/>
</dbReference>
<dbReference type="InterPro" id="IPR003879">
    <property type="entry name" value="Butyrophylin_SPRY"/>
</dbReference>
<dbReference type="SMART" id="SM00449">
    <property type="entry name" value="SPRY"/>
    <property type="match status" value="1"/>
</dbReference>
<gene>
    <name evidence="5" type="ORF">JD844_013344</name>
</gene>
<dbReference type="InterPro" id="IPR050143">
    <property type="entry name" value="TRIM/RBCC"/>
</dbReference>
<dbReference type="PANTHER" id="PTHR24103">
    <property type="entry name" value="E3 UBIQUITIN-PROTEIN LIGASE TRIM"/>
    <property type="match status" value="1"/>
</dbReference>
<dbReference type="PROSITE" id="PS50188">
    <property type="entry name" value="B302_SPRY"/>
    <property type="match status" value="1"/>
</dbReference>
<dbReference type="Proteomes" id="UP000826234">
    <property type="component" value="Unassembled WGS sequence"/>
</dbReference>
<evidence type="ECO:0000313" key="6">
    <source>
        <dbReference type="Proteomes" id="UP000826234"/>
    </source>
</evidence>
<dbReference type="PRINTS" id="PR01407">
    <property type="entry name" value="BUTYPHLNCDUF"/>
</dbReference>